<organism evidence="9">
    <name type="scientific">Populus trichocarpa</name>
    <name type="common">Western balsam poplar</name>
    <name type="synonym">Populus balsamifera subsp. trichocarpa</name>
    <dbReference type="NCBI Taxonomy" id="3694"/>
    <lineage>
        <taxon>Eukaryota</taxon>
        <taxon>Viridiplantae</taxon>
        <taxon>Streptophyta</taxon>
        <taxon>Embryophyta</taxon>
        <taxon>Tracheophyta</taxon>
        <taxon>Spermatophyta</taxon>
        <taxon>Magnoliopsida</taxon>
        <taxon>eudicotyledons</taxon>
        <taxon>Gunneridae</taxon>
        <taxon>Pentapetalae</taxon>
        <taxon>rosids</taxon>
        <taxon>fabids</taxon>
        <taxon>Malpighiales</taxon>
        <taxon>Salicaceae</taxon>
        <taxon>Saliceae</taxon>
        <taxon>Populus</taxon>
    </lineage>
</organism>
<dbReference type="SMART" id="SM00369">
    <property type="entry name" value="LRR_TYP"/>
    <property type="match status" value="12"/>
</dbReference>
<evidence type="ECO:0000313" key="9">
    <source>
        <dbReference type="EMBL" id="PNS23640.1"/>
    </source>
</evidence>
<dbReference type="InterPro" id="IPR003591">
    <property type="entry name" value="Leu-rich_rpt_typical-subtyp"/>
</dbReference>
<keyword evidence="5" id="KW-0611">Plant defense</keyword>
<dbReference type="Pfam" id="PF20160">
    <property type="entry name" value="C-JID"/>
    <property type="match status" value="1"/>
</dbReference>
<evidence type="ECO:0000256" key="1">
    <source>
        <dbReference type="ARBA" id="ARBA00011982"/>
    </source>
</evidence>
<dbReference type="InterPro" id="IPR044974">
    <property type="entry name" value="Disease_R_plants"/>
</dbReference>
<dbReference type="SUPFAM" id="SSF46785">
    <property type="entry name" value="Winged helix' DNA-binding domain"/>
    <property type="match status" value="1"/>
</dbReference>
<dbReference type="InterPro" id="IPR058192">
    <property type="entry name" value="WHD_ROQ1-like"/>
</dbReference>
<accession>A0A2K1R8M2</accession>
<keyword evidence="3" id="KW-0677">Repeat</keyword>
<dbReference type="SUPFAM" id="SSF52058">
    <property type="entry name" value="L domain-like"/>
    <property type="match status" value="4"/>
</dbReference>
<dbReference type="InParanoid" id="A0A2K1R8M2"/>
<proteinExistence type="predicted"/>
<keyword evidence="6" id="KW-0520">NAD</keyword>
<dbReference type="ExpressionAtlas" id="A0A2K1R8M2">
    <property type="expression patterns" value="differential"/>
</dbReference>
<dbReference type="GO" id="GO:0006952">
    <property type="term" value="P:defense response"/>
    <property type="evidence" value="ECO:0007669"/>
    <property type="project" value="UniProtKB-KW"/>
</dbReference>
<dbReference type="PANTHER" id="PTHR11017:SF555">
    <property type="entry name" value="TIR-NBS-LRR RCT1-LIKE RESISTANCE PROTEIN"/>
    <property type="match status" value="1"/>
</dbReference>
<dbReference type="InterPro" id="IPR036390">
    <property type="entry name" value="WH_DNA-bd_sf"/>
</dbReference>
<reference evidence="9" key="1">
    <citation type="journal article" date="2006" name="Science">
        <title>The genome of black cottonwood, Populus trichocarpa (Torr. &amp; Gray).</title>
        <authorList>
            <person name="Tuskan G.A."/>
            <person name="Difazio S."/>
            <person name="Jansson S."/>
            <person name="Bohlmann J."/>
            <person name="Grigoriev I."/>
            <person name="Hellsten U."/>
            <person name="Putnam N."/>
            <person name="Ralph S."/>
            <person name="Rombauts S."/>
            <person name="Salamov A."/>
            <person name="Schein J."/>
            <person name="Sterck L."/>
            <person name="Aerts A."/>
            <person name="Bhalerao R.R."/>
            <person name="Bhalerao R.P."/>
            <person name="Blaudez D."/>
            <person name="Boerjan W."/>
            <person name="Brun A."/>
            <person name="Brunner A."/>
            <person name="Busov V."/>
            <person name="Campbell M."/>
            <person name="Carlson J."/>
            <person name="Chalot M."/>
            <person name="Chapman J."/>
            <person name="Chen G.L."/>
            <person name="Cooper D."/>
            <person name="Coutinho P.M."/>
            <person name="Couturier J."/>
            <person name="Covert S."/>
            <person name="Cronk Q."/>
            <person name="Cunningham R."/>
            <person name="Davis J."/>
            <person name="Degroeve S."/>
            <person name="Dejardin A."/>
            <person name="Depamphilis C."/>
            <person name="Detter J."/>
            <person name="Dirks B."/>
            <person name="Dubchak I."/>
            <person name="Duplessis S."/>
            <person name="Ehlting J."/>
            <person name="Ellis B."/>
            <person name="Gendler K."/>
            <person name="Goodstein D."/>
            <person name="Gribskov M."/>
            <person name="Grimwood J."/>
            <person name="Groover A."/>
            <person name="Gunter L."/>
            <person name="Hamberger B."/>
            <person name="Heinze B."/>
            <person name="Helariutta Y."/>
            <person name="Henrissat B."/>
            <person name="Holligan D."/>
            <person name="Holt R."/>
            <person name="Huang W."/>
            <person name="Islam-Faridi N."/>
            <person name="Jones S."/>
            <person name="Jones-Rhoades M."/>
            <person name="Jorgensen R."/>
            <person name="Joshi C."/>
            <person name="Kangasjarvi J."/>
            <person name="Karlsson J."/>
            <person name="Kelleher C."/>
            <person name="Kirkpatrick R."/>
            <person name="Kirst M."/>
            <person name="Kohler A."/>
            <person name="Kalluri U."/>
            <person name="Larimer F."/>
            <person name="Leebens-Mack J."/>
            <person name="Leple J.C."/>
            <person name="Locascio P."/>
            <person name="Lou Y."/>
            <person name="Lucas S."/>
            <person name="Martin F."/>
            <person name="Montanini B."/>
            <person name="Napoli C."/>
            <person name="Nelson D.R."/>
            <person name="Nelson C."/>
            <person name="Nieminen K."/>
            <person name="Nilsson O."/>
            <person name="Pereda V."/>
            <person name="Peter G."/>
            <person name="Philippe R."/>
            <person name="Pilate G."/>
            <person name="Poliakov A."/>
            <person name="Razumovskaya J."/>
            <person name="Richardson P."/>
            <person name="Rinaldi C."/>
            <person name="Ritland K."/>
            <person name="Rouze P."/>
            <person name="Ryaboy D."/>
            <person name="Schmutz J."/>
            <person name="Schrader J."/>
            <person name="Segerman B."/>
            <person name="Shin H."/>
            <person name="Siddiqui A."/>
            <person name="Sterky F."/>
            <person name="Terry A."/>
            <person name="Tsai C.J."/>
            <person name="Uberbacher E."/>
            <person name="Unneberg P."/>
            <person name="Vahala J."/>
            <person name="Wall K."/>
            <person name="Wessler S."/>
            <person name="Yang G."/>
            <person name="Yin T."/>
            <person name="Douglas C."/>
            <person name="Marra M."/>
            <person name="Sandberg G."/>
            <person name="Van de Peer Y."/>
            <person name="Rokhsar D."/>
        </authorList>
    </citation>
    <scope>NUCLEOTIDE SEQUENCE [LARGE SCALE GENOMIC DNA]</scope>
    <source>
        <strain evidence="9">Nisqually-1</strain>
    </source>
</reference>
<evidence type="ECO:0000256" key="4">
    <source>
        <dbReference type="ARBA" id="ARBA00022801"/>
    </source>
</evidence>
<dbReference type="GO" id="GO:0061809">
    <property type="term" value="F:NAD+ nucleosidase activity, cyclic ADP-ribose generating"/>
    <property type="evidence" value="ECO:0007669"/>
    <property type="project" value="UniProtKB-EC"/>
</dbReference>
<evidence type="ECO:0000256" key="5">
    <source>
        <dbReference type="ARBA" id="ARBA00022821"/>
    </source>
</evidence>
<dbReference type="EMBL" id="KZ623361">
    <property type="protein sequence ID" value="PNS23640.1"/>
    <property type="molecule type" value="Genomic_DNA"/>
</dbReference>
<dbReference type="GO" id="GO:0051707">
    <property type="term" value="P:response to other organism"/>
    <property type="evidence" value="ECO:0007669"/>
    <property type="project" value="UniProtKB-ARBA"/>
</dbReference>
<feature type="domain" description="TIR" evidence="8">
    <location>
        <begin position="12"/>
        <end position="176"/>
    </location>
</feature>
<dbReference type="InterPro" id="IPR002182">
    <property type="entry name" value="NB-ARC"/>
</dbReference>
<dbReference type="FunFam" id="3.40.50.10140:FF:000007">
    <property type="entry name" value="Disease resistance protein (TIR-NBS-LRR class)"/>
    <property type="match status" value="1"/>
</dbReference>
<evidence type="ECO:0000256" key="2">
    <source>
        <dbReference type="ARBA" id="ARBA00022614"/>
    </source>
</evidence>
<keyword evidence="2" id="KW-0433">Leucine-rich repeat</keyword>
<gene>
    <name evidence="9" type="ORF">POPTR_T050100</name>
</gene>
<dbReference type="EC" id="3.2.2.6" evidence="1"/>
<dbReference type="PROSITE" id="PS50104">
    <property type="entry name" value="TIR"/>
    <property type="match status" value="1"/>
</dbReference>
<dbReference type="Gene3D" id="3.80.10.10">
    <property type="entry name" value="Ribonuclease Inhibitor"/>
    <property type="match status" value="4"/>
</dbReference>
<dbReference type="Pfam" id="PF01582">
    <property type="entry name" value="TIR"/>
    <property type="match status" value="1"/>
</dbReference>
<keyword evidence="4" id="KW-0378">Hydrolase</keyword>
<dbReference type="Gene3D" id="1.10.8.430">
    <property type="entry name" value="Helical domain of apoptotic protease-activating factors"/>
    <property type="match status" value="1"/>
</dbReference>
<evidence type="ECO:0000256" key="7">
    <source>
        <dbReference type="ARBA" id="ARBA00047304"/>
    </source>
</evidence>
<dbReference type="Pfam" id="PF00931">
    <property type="entry name" value="NB-ARC"/>
    <property type="match status" value="1"/>
</dbReference>
<evidence type="ECO:0000256" key="6">
    <source>
        <dbReference type="ARBA" id="ARBA00023027"/>
    </source>
</evidence>
<dbReference type="InterPro" id="IPR035897">
    <property type="entry name" value="Toll_tir_struct_dom_sf"/>
</dbReference>
<dbReference type="InterPro" id="IPR027417">
    <property type="entry name" value="P-loop_NTPase"/>
</dbReference>
<dbReference type="InterPro" id="IPR055414">
    <property type="entry name" value="LRR_R13L4/SHOC2-like"/>
</dbReference>
<evidence type="ECO:0000259" key="8">
    <source>
        <dbReference type="PROSITE" id="PS50104"/>
    </source>
</evidence>
<reference evidence="9" key="2">
    <citation type="submission" date="2017-07" db="EMBL/GenBank/DDBJ databases">
        <title>WGS assembly of Populus trichocarpa.</title>
        <authorList>
            <person name="Tuskan G."/>
            <person name="Difazio S."/>
            <person name="Jansson S."/>
            <person name="Bohlmann J."/>
            <person name="Grigoriev I."/>
            <person name="Hellsten U."/>
            <person name="Putnam N."/>
            <person name="Ralph S."/>
            <person name="Rombauts S."/>
            <person name="Salamov A."/>
            <person name="Schein J."/>
            <person name="Sterck L."/>
            <person name="Aerts A."/>
            <person name="Bhalerao R."/>
            <person name="Bhalerao R."/>
            <person name="Blaudez D."/>
            <person name="Boerjan W."/>
            <person name="Brun A."/>
            <person name="Brunner A."/>
            <person name="Busov V."/>
            <person name="Campbell M."/>
            <person name="Carlson J."/>
            <person name="Chalot M."/>
            <person name="Chapman J."/>
            <person name="Chen G."/>
            <person name="Cooper D."/>
            <person name="Coutinho P."/>
            <person name="Couturier J."/>
            <person name="Covert S."/>
            <person name="Cronk Q."/>
            <person name="Cunningham R."/>
            <person name="Davis J."/>
            <person name="Degroeve S."/>
            <person name="Dejardin A."/>
            <person name="Depamphilis C."/>
            <person name="Detter J."/>
            <person name="Dirks B."/>
            <person name="Dubchak I."/>
            <person name="Duplessis S."/>
            <person name="Ehlting J."/>
            <person name="Ellis B."/>
            <person name="Gendler K."/>
            <person name="Goodstein D."/>
            <person name="Gribskov M."/>
            <person name="Grimwood J."/>
            <person name="Groover A."/>
            <person name="Gunter L."/>
            <person name="Hamberger B."/>
            <person name="Heinze B."/>
            <person name="Helariutta Y."/>
            <person name="Henrissat B."/>
            <person name="Holligan D."/>
            <person name="Holt R."/>
            <person name="Huang W."/>
            <person name="Islam-Faridi N."/>
            <person name="Jones S."/>
            <person name="Jones-Rhoades M."/>
            <person name="Jorgensen R."/>
            <person name="Joshi C."/>
            <person name="Kangasjarvi J."/>
            <person name="Karlsson J."/>
            <person name="Kelleher C."/>
            <person name="Kirkpatrick R."/>
            <person name="Kirst M."/>
            <person name="Kohler A."/>
            <person name="Kalluri U."/>
            <person name="Larimer F."/>
            <person name="Leebens-Mack J."/>
            <person name="Leple J."/>
            <person name="Locascio P."/>
            <person name="Lou Y."/>
            <person name="Lucas S."/>
            <person name="Martin F."/>
            <person name="Montanini B."/>
            <person name="Napoli C."/>
            <person name="Nelson D."/>
            <person name="Nelson C."/>
            <person name="Nieminen K."/>
            <person name="Nilsson O."/>
            <person name="Pereda V."/>
            <person name="Peter G."/>
            <person name="Philippe R."/>
            <person name="Pilate G."/>
            <person name="Poliakov A."/>
            <person name="Razumovskaya J."/>
            <person name="Richardson P."/>
            <person name="Rinaldi C."/>
            <person name="Ritland K."/>
            <person name="Rouze P."/>
            <person name="Ryaboy D."/>
            <person name="Schmutz J."/>
            <person name="Schrader J."/>
            <person name="Segerman B."/>
            <person name="Shin H."/>
            <person name="Siddiqui A."/>
            <person name="Sterky F."/>
            <person name="Terry A."/>
            <person name="Tsai C."/>
            <person name="Uberbacher E."/>
            <person name="Unneberg P."/>
            <person name="Vahala J."/>
            <person name="Wall K."/>
            <person name="Wessler S."/>
            <person name="Yang G."/>
            <person name="Yin T."/>
            <person name="Douglas C."/>
            <person name="Marra M."/>
            <person name="Sandberg G."/>
            <person name="Van De Peer Y."/>
            <person name="Rokhsar D."/>
        </authorList>
    </citation>
    <scope>NUCLEOTIDE SEQUENCE</scope>
    <source>
        <strain evidence="9">Nisqually-1</strain>
    </source>
</reference>
<evidence type="ECO:0000256" key="3">
    <source>
        <dbReference type="ARBA" id="ARBA00022737"/>
    </source>
</evidence>
<dbReference type="Pfam" id="PF23282">
    <property type="entry name" value="WHD_ROQ1"/>
    <property type="match status" value="1"/>
</dbReference>
<dbReference type="PANTHER" id="PTHR11017">
    <property type="entry name" value="LEUCINE-RICH REPEAT-CONTAINING PROTEIN"/>
    <property type="match status" value="1"/>
</dbReference>
<dbReference type="SUPFAM" id="SSF52200">
    <property type="entry name" value="Toll/Interleukin receptor TIR domain"/>
    <property type="match status" value="1"/>
</dbReference>
<dbReference type="GO" id="GO:0007165">
    <property type="term" value="P:signal transduction"/>
    <property type="evidence" value="ECO:0007669"/>
    <property type="project" value="InterPro"/>
</dbReference>
<dbReference type="Gene3D" id="3.40.50.300">
    <property type="entry name" value="P-loop containing nucleotide triphosphate hydrolases"/>
    <property type="match status" value="1"/>
</dbReference>
<dbReference type="Gene3D" id="3.40.50.10140">
    <property type="entry name" value="Toll/interleukin-1 receptor homology (TIR) domain"/>
    <property type="match status" value="1"/>
</dbReference>
<sequence>MPSSSSPATPYLKHEVFLSFRGTDTRNSFTSHLYDALKRNHIDAYIDNKLDGGEKIEPALLERIEESCISLVIFSENYADSTFCLRELSKILECMETKQQMVLPVFYRLDPSHVQNLTGSYGDALCKHERDCSSEEVERWRHALKEIAHLKGWDSDVIKDETKLIQEIVSDIQKKLNHELSPSFDSKRLVGMASRVEDIESLLSFGSTGVLIVGIWGMGGIGKSTTAETVYHRNRSKFEGHCFFQNVREESQKHGVNHVRQEILGMVLGKNDLKIHGKELPAAIKRMLQRKRVLIVLDDVNDPKDLKYLVGEDGLFGQGSRIMVTSRDRQVLINACDEDKIYEVEILDEDDALQLFSIHAFKQDRPIEEYSGLSKTVVSCVKGIPLVLEVLGGILCNRSVEYWESTVAQLRINGSEDIKKHLEMCYHELDQTEKKIFLDIACFFGRCKRDHLQQTLDLEERSGIDRLLDMCLIKLVQNKIWMHDVLVKLGKKIVHQENVDPRERRRLWQADDIYRVLTTQRTGSKVESISLNLLAITKELRLSPTAFEGMYNLRLLKIYNPPFLKDPSKEQIMNGKRVGIHLPVGLHFLSSELRFLYWYNYPLKSMPSNFFPEKPFQLEMPCSQLEQLWNEYQPLEKLKLINPPSSKPSLIDSDLSKVPHLEVLHPGIPSSIKYSTRLTTLELSRLESFYTSPSSIGCLSQLVRLNLSSCESLASLPDNIDELKSLVELDLYSCSKLASLPNSICKLKCLTKLSLGRQPKLASLPDNIGELRSLVKLSLSSCSKLASLPDSIGELRSLVELHVSSCSGLASLPDSIGELRSLEELDLNGCFGLASLPDSIGELKSLQWFDLNGCFGLASLPDSIGALKSLQRLYLNGCSGLASLPNSIGGLKSLKSLFLIVASLQDNIDELKSLKSLIPSGCLGLTSLPDSIGALKSLENLVFSGCSRLASLPDNIGSLKSLKSLTLHGCSGLASLQDRIGELKYLEQLELNGCSGLASLPDNIGTLKSLKWLKLDGCSGLASLPDRIGELKSLERLYLNGCSGLASLPDRIGEMKSLEQLQLNGCSGLAILPDTIGELKSLERLELNGCSGLTSLPDTIGALKSLKWLDFFGCSRLASLPDNIGELESLQQLRLVDFAQLASLPDNIGAMKSLEWLVLSGCSGLASLPDNIGELESLQSLHLSGFSRLASLPDSIGALKSLRSLDLFGCSGLASLPDNIGELESLQSLHLSGFSQLASLPNSMGALKSLEHLYLFGCPGLPSLLDNIGALKSLKSLTLDGFSELASLPDNICALKSLESLSLCGSAGLANLPDRIGGLKSLKRLYLSGCSGLKSLPDSIGELKNLMTLFLSGCLKLASLRDNFIDIEFRGLDKQRCYTLRGFQKVEEIASSTYKLGCHEFLNLGNSRVLKTPQSLGSLVSLTTLILSEIDFERIPASIKHLTKLRELYLVDCKRLQCLPELPSTLQVLIASGCISLKYVASISMQGDREYDDASHEFNFSGCLQLDQNSRTRIMGDARLRIQRMATSLFYQEYHRQNIRVRLCIPGSEVPECYSYKNREGSSVKIRQPAHCCRGFTFCAVVSFGQSEERRSVNIECECHLIIKDGTQIDLSSYYYREYGRMASSTVWKREHVFIWSVHCKCFFKEASFHFKPLCGATDVVVKCGVHPLLK</sequence>
<name>A0A2K1R8M2_POPTR</name>
<dbReference type="SMART" id="SM00255">
    <property type="entry name" value="TIR"/>
    <property type="match status" value="1"/>
</dbReference>
<dbReference type="InterPro" id="IPR000157">
    <property type="entry name" value="TIR_dom"/>
</dbReference>
<dbReference type="Pfam" id="PF23598">
    <property type="entry name" value="LRR_14"/>
    <property type="match status" value="2"/>
</dbReference>
<dbReference type="GO" id="GO:0043531">
    <property type="term" value="F:ADP binding"/>
    <property type="evidence" value="ECO:0007669"/>
    <property type="project" value="InterPro"/>
</dbReference>
<dbReference type="InterPro" id="IPR042197">
    <property type="entry name" value="Apaf_helical"/>
</dbReference>
<dbReference type="SUPFAM" id="SSF52540">
    <property type="entry name" value="P-loop containing nucleoside triphosphate hydrolases"/>
    <property type="match status" value="1"/>
</dbReference>
<protein>
    <recommendedName>
        <fullName evidence="1">ADP-ribosyl cyclase/cyclic ADP-ribose hydrolase</fullName>
        <ecNumber evidence="1">3.2.2.6</ecNumber>
    </recommendedName>
</protein>
<comment type="catalytic activity">
    <reaction evidence="7">
        <text>NAD(+) + H2O = ADP-D-ribose + nicotinamide + H(+)</text>
        <dbReference type="Rhea" id="RHEA:16301"/>
        <dbReference type="ChEBI" id="CHEBI:15377"/>
        <dbReference type="ChEBI" id="CHEBI:15378"/>
        <dbReference type="ChEBI" id="CHEBI:17154"/>
        <dbReference type="ChEBI" id="CHEBI:57540"/>
        <dbReference type="ChEBI" id="CHEBI:57967"/>
        <dbReference type="EC" id="3.2.2.6"/>
    </reaction>
    <physiologicalReaction direction="left-to-right" evidence="7">
        <dbReference type="Rhea" id="RHEA:16302"/>
    </physiologicalReaction>
</comment>
<dbReference type="InterPro" id="IPR045344">
    <property type="entry name" value="C-JID"/>
</dbReference>
<dbReference type="STRING" id="3694.A0A2K1R8M2"/>
<dbReference type="InterPro" id="IPR032675">
    <property type="entry name" value="LRR_dom_sf"/>
</dbReference>
<dbReference type="PRINTS" id="PR00364">
    <property type="entry name" value="DISEASERSIST"/>
</dbReference>